<dbReference type="Pfam" id="PF11455">
    <property type="entry name" value="MazE-like"/>
    <property type="match status" value="1"/>
</dbReference>
<protein>
    <submittedName>
        <fullName evidence="1">Antitoxin MazE family protein</fullName>
    </submittedName>
</protein>
<accession>A0ABS7F669</accession>
<gene>
    <name evidence="1" type="ORF">K1J50_16685</name>
</gene>
<organism evidence="1 2">
    <name type="scientific">Caldovatus aquaticus</name>
    <dbReference type="NCBI Taxonomy" id="2865671"/>
    <lineage>
        <taxon>Bacteria</taxon>
        <taxon>Pseudomonadati</taxon>
        <taxon>Pseudomonadota</taxon>
        <taxon>Alphaproteobacteria</taxon>
        <taxon>Acetobacterales</taxon>
        <taxon>Roseomonadaceae</taxon>
        <taxon>Caldovatus</taxon>
    </lineage>
</organism>
<evidence type="ECO:0000313" key="1">
    <source>
        <dbReference type="EMBL" id="MBW8271121.1"/>
    </source>
</evidence>
<evidence type="ECO:0000313" key="2">
    <source>
        <dbReference type="Proteomes" id="UP001519924"/>
    </source>
</evidence>
<proteinExistence type="predicted"/>
<name>A0ABS7F669_9PROT</name>
<dbReference type="InterPro" id="IPR021558">
    <property type="entry name" value="MazE-like"/>
</dbReference>
<reference evidence="1 2" key="1">
    <citation type="submission" date="2021-08" db="EMBL/GenBank/DDBJ databases">
        <title>Caldovatus sediminis gen. nov., sp. nov., a moderately thermophilic bacterium isolated from a hot spring.</title>
        <authorList>
            <person name="Hu C.-J."/>
            <person name="Li W.-J."/>
            <person name="Xian W.-D."/>
        </authorList>
    </citation>
    <scope>NUCLEOTIDE SEQUENCE [LARGE SCALE GENOMIC DNA]</scope>
    <source>
        <strain evidence="1 2">SYSU G05006</strain>
    </source>
</reference>
<sequence>MRPIQIWVPDTRAPGFAEEARRQSRLVDADRAEFDDVMGFIERHSAWPEEHTDIPAYDAPR</sequence>
<dbReference type="EMBL" id="JAHZUY010000070">
    <property type="protein sequence ID" value="MBW8271121.1"/>
    <property type="molecule type" value="Genomic_DNA"/>
</dbReference>
<comment type="caution">
    <text evidence="1">The sequence shown here is derived from an EMBL/GenBank/DDBJ whole genome shotgun (WGS) entry which is preliminary data.</text>
</comment>
<dbReference type="Proteomes" id="UP001519924">
    <property type="component" value="Unassembled WGS sequence"/>
</dbReference>
<keyword evidence="2" id="KW-1185">Reference proteome</keyword>